<dbReference type="OrthoDB" id="55126at2759"/>
<dbReference type="GO" id="GO:0016740">
    <property type="term" value="F:transferase activity"/>
    <property type="evidence" value="ECO:0007669"/>
    <property type="project" value="UniProtKB-KW"/>
</dbReference>
<proteinExistence type="predicted"/>
<sequence>MSTLVRRRVSGGTSNELSDPWKGQQASTLLDDSQSYSKGYRLGNSHQRLPMKKRSAGAPTLIIALIVMVGLSTWFAVQHWHVFGSSPKKNWIFSEFTELELLLEDSGKKVHAYDNAFVVFVSISNGESTRVERGSSQVSTVEAFQMALDLHGTKQGVFNDRHWIKVDVVDHVETIENFDVSKKLDEQIHSRGWFHGIALDWESGWTFLPEEVWAQNMIDAQTNKVRWDSIVACVLERKRVGSQDSVDWSSFSKTRDLETSSLPKGLNLFHTSSFFLDASSLSIKSPFGSEVLPLYHGHRLFEKDDITPERLMQAATYAGDYLTRSIQPEDNGKFPRGRMTYQYNPRTDHETDAYNLSCQAGSLFAMSCLLHDHKDANLLHGIRMGLDFIINQNLKECHILEDDQPMVTKCVVENVRDEQGVESHVAKLGPNALTLLAISEFVAASRELGMLSKDQLDRYIGIARGLADYIRSTQHDDGSFIQKIQIWPTVEVDEEFYVRFYQGEAAFAMSRFYFVSGLVGREQDTEWLEVAESAAHFVTATEVEVPDTEFFDDPWLMNGWPNCIVGPPPWYR</sequence>
<dbReference type="EMBL" id="CAICTM010001345">
    <property type="protein sequence ID" value="CAB9522840.1"/>
    <property type="molecule type" value="Genomic_DNA"/>
</dbReference>
<evidence type="ECO:0000313" key="3">
    <source>
        <dbReference type="EMBL" id="CAB9522840.1"/>
    </source>
</evidence>
<dbReference type="AlphaFoldDB" id="A0A9N8EM48"/>
<dbReference type="Proteomes" id="UP001153069">
    <property type="component" value="Unassembled WGS sequence"/>
</dbReference>
<evidence type="ECO:0000313" key="4">
    <source>
        <dbReference type="Proteomes" id="UP001153069"/>
    </source>
</evidence>
<keyword evidence="4" id="KW-1185">Reference proteome</keyword>
<accession>A0A9N8EM48</accession>
<evidence type="ECO:0000256" key="2">
    <source>
        <dbReference type="SAM" id="Phobius"/>
    </source>
</evidence>
<keyword evidence="2" id="KW-1133">Transmembrane helix</keyword>
<protein>
    <submittedName>
        <fullName evidence="3">Glycosyl transferase, group I</fullName>
    </submittedName>
</protein>
<comment type="caution">
    <text evidence="3">The sequence shown here is derived from an EMBL/GenBank/DDBJ whole genome shotgun (WGS) entry which is preliminary data.</text>
</comment>
<keyword evidence="3" id="KW-0808">Transferase</keyword>
<feature type="transmembrane region" description="Helical" evidence="2">
    <location>
        <begin position="56"/>
        <end position="77"/>
    </location>
</feature>
<evidence type="ECO:0000256" key="1">
    <source>
        <dbReference type="SAM" id="MobiDB-lite"/>
    </source>
</evidence>
<feature type="region of interest" description="Disordered" evidence="1">
    <location>
        <begin position="1"/>
        <end position="30"/>
    </location>
</feature>
<reference evidence="3" key="1">
    <citation type="submission" date="2020-06" db="EMBL/GenBank/DDBJ databases">
        <authorList>
            <consortium name="Plant Systems Biology data submission"/>
        </authorList>
    </citation>
    <scope>NUCLEOTIDE SEQUENCE</scope>
    <source>
        <strain evidence="3">D6</strain>
    </source>
</reference>
<gene>
    <name evidence="3" type="ORF">SEMRO_1347_G264960.1</name>
</gene>
<organism evidence="3 4">
    <name type="scientific">Seminavis robusta</name>
    <dbReference type="NCBI Taxonomy" id="568900"/>
    <lineage>
        <taxon>Eukaryota</taxon>
        <taxon>Sar</taxon>
        <taxon>Stramenopiles</taxon>
        <taxon>Ochrophyta</taxon>
        <taxon>Bacillariophyta</taxon>
        <taxon>Bacillariophyceae</taxon>
        <taxon>Bacillariophycidae</taxon>
        <taxon>Naviculales</taxon>
        <taxon>Naviculaceae</taxon>
        <taxon>Seminavis</taxon>
    </lineage>
</organism>
<name>A0A9N8EM48_9STRA</name>
<keyword evidence="2" id="KW-0472">Membrane</keyword>
<keyword evidence="2" id="KW-0812">Transmembrane</keyword>